<keyword evidence="1" id="KW-0539">Nucleus</keyword>
<evidence type="ECO:0000313" key="3">
    <source>
        <dbReference type="EMBL" id="OMO94585.1"/>
    </source>
</evidence>
<keyword evidence="1" id="KW-0862">Zinc</keyword>
<dbReference type="PANTHER" id="PTHR31669:SF251">
    <property type="entry name" value="PROTEIN FAR1-RELATED SEQUENCE"/>
    <property type="match status" value="1"/>
</dbReference>
<accession>A0A1R3JIJ0</accession>
<dbReference type="AlphaFoldDB" id="A0A1R3JIJ0"/>
<sequence>MELRDEVLPDVCNKVPVIERVDEDTDVLSLHIGMAFDSVEFAMLYAFYGKRYGFGIIQRDNKRLSGFVQRVHFACSREGCPRRNAVQMCFTRPSQEAQCLAGMGIHWDGSAYKVKSVIHEHSHNLAPKKGVGFQCNKGEFEENWTQMVVTYGYGENRWFTKLYKNREMWVPAFVRENF</sequence>
<organism evidence="3 4">
    <name type="scientific">Corchorus capsularis</name>
    <name type="common">Jute</name>
    <dbReference type="NCBI Taxonomy" id="210143"/>
    <lineage>
        <taxon>Eukaryota</taxon>
        <taxon>Viridiplantae</taxon>
        <taxon>Streptophyta</taxon>
        <taxon>Embryophyta</taxon>
        <taxon>Tracheophyta</taxon>
        <taxon>Spermatophyta</taxon>
        <taxon>Magnoliopsida</taxon>
        <taxon>eudicotyledons</taxon>
        <taxon>Gunneridae</taxon>
        <taxon>Pentapetalae</taxon>
        <taxon>rosids</taxon>
        <taxon>malvids</taxon>
        <taxon>Malvales</taxon>
        <taxon>Malvaceae</taxon>
        <taxon>Grewioideae</taxon>
        <taxon>Apeibeae</taxon>
        <taxon>Corchorus</taxon>
    </lineage>
</organism>
<dbReference type="OrthoDB" id="747268at2759"/>
<proteinExistence type="inferred from homology"/>
<reference evidence="3 4" key="1">
    <citation type="submission" date="2013-09" db="EMBL/GenBank/DDBJ databases">
        <title>Corchorus capsularis genome sequencing.</title>
        <authorList>
            <person name="Alam M."/>
            <person name="Haque M.S."/>
            <person name="Islam M.S."/>
            <person name="Emdad E.M."/>
            <person name="Islam M.M."/>
            <person name="Ahmed B."/>
            <person name="Halim A."/>
            <person name="Hossen Q.M.M."/>
            <person name="Hossain M.Z."/>
            <person name="Ahmed R."/>
            <person name="Khan M.M."/>
            <person name="Islam R."/>
            <person name="Rashid M.M."/>
            <person name="Khan S.A."/>
            <person name="Rahman M.S."/>
            <person name="Alam M."/>
        </authorList>
    </citation>
    <scope>NUCLEOTIDE SEQUENCE [LARGE SCALE GENOMIC DNA]</scope>
    <source>
        <strain evidence="4">cv. CVL-1</strain>
        <tissue evidence="3">Whole seedling</tissue>
    </source>
</reference>
<feature type="domain" description="FAR1" evidence="2">
    <location>
        <begin position="44"/>
        <end position="126"/>
    </location>
</feature>
<dbReference type="Gramene" id="OMO94585">
    <property type="protein sequence ID" value="OMO94585"/>
    <property type="gene ID" value="CCACVL1_05915"/>
</dbReference>
<comment type="similarity">
    <text evidence="1">Belongs to the FHY3/FAR1 family.</text>
</comment>
<comment type="function">
    <text evidence="1">Putative transcription activator involved in regulating light control of development.</text>
</comment>
<dbReference type="GO" id="GO:0008270">
    <property type="term" value="F:zinc ion binding"/>
    <property type="evidence" value="ECO:0007669"/>
    <property type="project" value="UniProtKB-UniRule"/>
</dbReference>
<dbReference type="InterPro" id="IPR031052">
    <property type="entry name" value="FHY3/FAR1"/>
</dbReference>
<dbReference type="PANTHER" id="PTHR31669">
    <property type="entry name" value="PROTEIN FAR1-RELATED SEQUENCE 10-RELATED"/>
    <property type="match status" value="1"/>
</dbReference>
<evidence type="ECO:0000313" key="4">
    <source>
        <dbReference type="Proteomes" id="UP000188268"/>
    </source>
</evidence>
<name>A0A1R3JIJ0_COCAP</name>
<dbReference type="EMBL" id="AWWV01007811">
    <property type="protein sequence ID" value="OMO94585.1"/>
    <property type="molecule type" value="Genomic_DNA"/>
</dbReference>
<comment type="caution">
    <text evidence="3">The sequence shown here is derived from an EMBL/GenBank/DDBJ whole genome shotgun (WGS) entry which is preliminary data.</text>
</comment>
<keyword evidence="1" id="KW-0479">Metal-binding</keyword>
<dbReference type="Pfam" id="PF03101">
    <property type="entry name" value="FAR1"/>
    <property type="match status" value="1"/>
</dbReference>
<comment type="subcellular location">
    <subcellularLocation>
        <location evidence="1">Nucleus</location>
    </subcellularLocation>
</comment>
<evidence type="ECO:0000259" key="2">
    <source>
        <dbReference type="Pfam" id="PF03101"/>
    </source>
</evidence>
<keyword evidence="1" id="KW-0863">Zinc-finger</keyword>
<gene>
    <name evidence="3" type="ORF">CCACVL1_05915</name>
</gene>
<dbReference type="Proteomes" id="UP000188268">
    <property type="component" value="Unassembled WGS sequence"/>
</dbReference>
<dbReference type="InterPro" id="IPR004330">
    <property type="entry name" value="FAR1_DNA_bnd_dom"/>
</dbReference>
<dbReference type="GO" id="GO:0005634">
    <property type="term" value="C:nucleus"/>
    <property type="evidence" value="ECO:0007669"/>
    <property type="project" value="UniProtKB-SubCell"/>
</dbReference>
<evidence type="ECO:0000256" key="1">
    <source>
        <dbReference type="RuleBase" id="RU367018"/>
    </source>
</evidence>
<keyword evidence="4" id="KW-1185">Reference proteome</keyword>
<protein>
    <recommendedName>
        <fullName evidence="1">Protein FAR1-RELATED SEQUENCE</fullName>
    </recommendedName>
</protein>
<dbReference type="GO" id="GO:0006355">
    <property type="term" value="P:regulation of DNA-templated transcription"/>
    <property type="evidence" value="ECO:0007669"/>
    <property type="project" value="UniProtKB-UniRule"/>
</dbReference>